<dbReference type="Proteomes" id="UP001528823">
    <property type="component" value="Unassembled WGS sequence"/>
</dbReference>
<evidence type="ECO:0000256" key="11">
    <source>
        <dbReference type="SAM" id="Phobius"/>
    </source>
</evidence>
<dbReference type="InterPro" id="IPR023229">
    <property type="entry name" value="T2SS_M_periplasmic_sf"/>
</dbReference>
<comment type="similarity">
    <text evidence="2 10">Belongs to the GSP M family.</text>
</comment>
<protein>
    <recommendedName>
        <fullName evidence="10">Type II secretion system protein M</fullName>
        <shortName evidence="10">T2SS protein M</shortName>
    </recommendedName>
    <alternativeName>
        <fullName evidence="10">General secretion pathway protein M</fullName>
    </alternativeName>
</protein>
<evidence type="ECO:0000256" key="2">
    <source>
        <dbReference type="ARBA" id="ARBA00010637"/>
    </source>
</evidence>
<evidence type="ECO:0000256" key="6">
    <source>
        <dbReference type="ARBA" id="ARBA00022692"/>
    </source>
</evidence>
<evidence type="ECO:0000256" key="5">
    <source>
        <dbReference type="ARBA" id="ARBA00022519"/>
    </source>
</evidence>
<keyword evidence="5 10" id="KW-0997">Cell inner membrane</keyword>
<comment type="subcellular location">
    <subcellularLocation>
        <location evidence="1">Cell inner membrane</location>
        <topology evidence="1">Single-pass membrane protein</topology>
    </subcellularLocation>
</comment>
<dbReference type="EMBL" id="JAPMOU010000048">
    <property type="protein sequence ID" value="MDE1465005.1"/>
    <property type="molecule type" value="Genomic_DNA"/>
</dbReference>
<keyword evidence="9 10" id="KW-0472">Membrane</keyword>
<reference evidence="12 13" key="1">
    <citation type="submission" date="2022-11" db="EMBL/GenBank/DDBJ databases">
        <title>Spartinivicinus poritis sp. nov., isolated from scleractinian coral Porites lutea.</title>
        <authorList>
            <person name="Zhang G."/>
            <person name="Cai L."/>
            <person name="Wei Q."/>
        </authorList>
    </citation>
    <scope>NUCLEOTIDE SEQUENCE [LARGE SCALE GENOMIC DNA]</scope>
    <source>
        <strain evidence="12 13">A2-2</strain>
    </source>
</reference>
<evidence type="ECO:0000256" key="4">
    <source>
        <dbReference type="ARBA" id="ARBA00022475"/>
    </source>
</evidence>
<accession>A0ABT5UF45</accession>
<dbReference type="InterPro" id="IPR007690">
    <property type="entry name" value="T2SS_GspM"/>
</dbReference>
<feature type="transmembrane region" description="Helical" evidence="11">
    <location>
        <begin position="31"/>
        <end position="49"/>
    </location>
</feature>
<comment type="caution">
    <text evidence="12">The sequence shown here is derived from an EMBL/GenBank/DDBJ whole genome shotgun (WGS) entry which is preliminary data.</text>
</comment>
<proteinExistence type="inferred from homology"/>
<gene>
    <name evidence="12" type="ORF">ORQ98_23860</name>
</gene>
<comment type="function">
    <text evidence="10">Inner membrane component of the type II secretion system required for the energy-dependent secretion of extracellular factors such as proteases and toxins from the periplasm.</text>
</comment>
<keyword evidence="8 11" id="KW-1133">Transmembrane helix</keyword>
<dbReference type="Gene3D" id="3.30.1360.100">
    <property type="entry name" value="General secretion pathway protein M, EpsM"/>
    <property type="match status" value="1"/>
</dbReference>
<dbReference type="SUPFAM" id="SSF103054">
    <property type="entry name" value="General secretion pathway protein M, EpsM"/>
    <property type="match status" value="1"/>
</dbReference>
<keyword evidence="6 11" id="KW-0812">Transmembrane</keyword>
<evidence type="ECO:0000256" key="3">
    <source>
        <dbReference type="ARBA" id="ARBA00022448"/>
    </source>
</evidence>
<evidence type="ECO:0000256" key="7">
    <source>
        <dbReference type="ARBA" id="ARBA00022927"/>
    </source>
</evidence>
<evidence type="ECO:0000256" key="9">
    <source>
        <dbReference type="ARBA" id="ARBA00023136"/>
    </source>
</evidence>
<evidence type="ECO:0000256" key="10">
    <source>
        <dbReference type="PIRNR" id="PIRNR006291"/>
    </source>
</evidence>
<organism evidence="12 13">
    <name type="scientific">Spartinivicinus poritis</name>
    <dbReference type="NCBI Taxonomy" id="2994640"/>
    <lineage>
        <taxon>Bacteria</taxon>
        <taxon>Pseudomonadati</taxon>
        <taxon>Pseudomonadota</taxon>
        <taxon>Gammaproteobacteria</taxon>
        <taxon>Oceanospirillales</taxon>
        <taxon>Zooshikellaceae</taxon>
        <taxon>Spartinivicinus</taxon>
    </lineage>
</organism>
<dbReference type="PIRSF" id="PIRSF006291">
    <property type="entry name" value="GspM"/>
    <property type="match status" value="1"/>
</dbReference>
<name>A0ABT5UF45_9GAMM</name>
<keyword evidence="7 10" id="KW-0653">Protein transport</keyword>
<keyword evidence="3 10" id="KW-0813">Transport</keyword>
<evidence type="ECO:0000313" key="12">
    <source>
        <dbReference type="EMBL" id="MDE1465005.1"/>
    </source>
</evidence>
<evidence type="ECO:0000256" key="1">
    <source>
        <dbReference type="ARBA" id="ARBA00004377"/>
    </source>
</evidence>
<dbReference type="RefSeq" id="WP_274691314.1">
    <property type="nucleotide sequence ID" value="NZ_JAPMOU010000048.1"/>
</dbReference>
<evidence type="ECO:0000313" key="13">
    <source>
        <dbReference type="Proteomes" id="UP001528823"/>
    </source>
</evidence>
<keyword evidence="13" id="KW-1185">Reference proteome</keyword>
<keyword evidence="4 10" id="KW-1003">Cell membrane</keyword>
<sequence length="172" mass="19575">MKALSEQLQQSAAFKQLHSKYQALNERDRKALLLMIGFLTCVLLYVMVWKPLAQWANDAQSDYFREQETLAWLEVNAPVAKQVQASQSRGQQFSKDKISAVVTSAARRSGIKLSRVQPGSQGVTVWAEKVPYQKLLEWLVYLRNQYQLSVDKIRIDAQDEPGVVRVYVSVTA</sequence>
<evidence type="ECO:0000256" key="8">
    <source>
        <dbReference type="ARBA" id="ARBA00022989"/>
    </source>
</evidence>
<dbReference type="Pfam" id="PF04612">
    <property type="entry name" value="T2SSM"/>
    <property type="match status" value="1"/>
</dbReference>